<dbReference type="PIRSF" id="PIRSF001227">
    <property type="entry name" value="Pen_acylase"/>
    <property type="match status" value="1"/>
</dbReference>
<dbReference type="Gene3D" id="1.10.439.10">
    <property type="entry name" value="Penicillin Amidohydrolase, domain 1"/>
    <property type="match status" value="1"/>
</dbReference>
<dbReference type="InterPro" id="IPR043146">
    <property type="entry name" value="Penicillin_amidase_N_B-knob"/>
</dbReference>
<dbReference type="SUPFAM" id="SSF56235">
    <property type="entry name" value="N-terminal nucleophile aminohydrolases (Ntn hydrolases)"/>
    <property type="match status" value="1"/>
</dbReference>
<dbReference type="InterPro" id="IPR023343">
    <property type="entry name" value="Penicillin_amidase_dom1"/>
</dbReference>
<organism evidence="7 8">
    <name type="scientific">Paenochrobactrum gallinarii</name>
    <dbReference type="NCBI Taxonomy" id="643673"/>
    <lineage>
        <taxon>Bacteria</taxon>
        <taxon>Pseudomonadati</taxon>
        <taxon>Pseudomonadota</taxon>
        <taxon>Alphaproteobacteria</taxon>
        <taxon>Hyphomicrobiales</taxon>
        <taxon>Brucellaceae</taxon>
        <taxon>Paenochrobactrum</taxon>
    </lineage>
</organism>
<evidence type="ECO:0000256" key="4">
    <source>
        <dbReference type="PIRSR" id="PIRSR001227-1"/>
    </source>
</evidence>
<dbReference type="GO" id="GO:0046872">
    <property type="term" value="F:metal ion binding"/>
    <property type="evidence" value="ECO:0007669"/>
    <property type="project" value="UniProtKB-KW"/>
</dbReference>
<keyword evidence="2 7" id="KW-0378">Hydrolase</keyword>
<evidence type="ECO:0000256" key="5">
    <source>
        <dbReference type="PIRSR" id="PIRSR001227-2"/>
    </source>
</evidence>
<dbReference type="RefSeq" id="WP_184224585.1">
    <property type="nucleotide sequence ID" value="NZ_JACIIU010000027.1"/>
</dbReference>
<feature type="binding site" evidence="5">
    <location>
        <position position="330"/>
    </location>
    <ligand>
        <name>Ca(2+)</name>
        <dbReference type="ChEBI" id="CHEBI:29108"/>
    </ligand>
</feature>
<sequence>MFQKRASALVVLLLSTTAVTLTNAPSFAATEVEIIRDNWGVPHVYADTAYGVYAGFGYSVATDRLFQMEMSKHTSLGTVSEVLGSEKLGYDIGTRADFDHADIKAQIEALPSEQRDILRGYAAGYNKRVAEVLADREHLLPKEFSDLGIEPTVWSDFDVAMIYVVTMAGRFSHYSLELDNAKVLAKLEKEHGKEKAKILFDQMYWLEDPLAPTTMPKEQEPQKKADLNTLLDGTRFSALLDKTVPGGDEARPRASNLWILGPNKTTDGSTILMNGPQFGNFNPSYVYSIGLHGGGFDLTGSTPFAVPNILFGTNGEIAWGATAGPLDVNDYYQLKLNPENPKQYWKNGAWQDMHVRSESFKVKGQADVQTDVYESDYGVVSQIDLKNNTAYAFNRSWKGKEIQTLMAWTNSTKAQNHDEWLKQAQNVATTINWYYSDKNGNIGYVSPGYLPVRQKNHDERVPALGDGTMDWTGIRPFADVPKTYNPVQGWIANWNNRSAAGSVANFEATPWGAADRVDEITALITQKDKLTPEDVWEINEKISFLDINARALLPFLLKAAEKLPSDDARLPAINILKNWDSQMVRGDNGRATSPAVAIFQGWVKVMVQKVLTAKKAVIDPTAAVNRISRATQVLRNALLGDEAGIKQEFDFFEGADKNEVMLTALTKTLAALSKEYRSDQPEAWLLPLDQHVFQTKNYRGILQTTENNKIEVGTNMNRGTQSDLITFKDGGVSVCMVTPPGQSGFIDPAGKKSKHYDDQVKLYDDFECRPQAFTRADVEKSGVETIKLTVE</sequence>
<dbReference type="AlphaFoldDB" id="A0A841M0U6"/>
<evidence type="ECO:0000256" key="2">
    <source>
        <dbReference type="ARBA" id="ARBA00022801"/>
    </source>
</evidence>
<protein>
    <submittedName>
        <fullName evidence="7">Penicillin amidase</fullName>
        <ecNumber evidence="7">3.5.1.11</ecNumber>
    </submittedName>
</protein>
<keyword evidence="6" id="KW-0732">Signal</keyword>
<evidence type="ECO:0000313" key="8">
    <source>
        <dbReference type="Proteomes" id="UP000555393"/>
    </source>
</evidence>
<keyword evidence="3" id="KW-0865">Zymogen</keyword>
<keyword evidence="5" id="KW-0106">Calcium</keyword>
<dbReference type="Pfam" id="PF01804">
    <property type="entry name" value="Penicil_amidase"/>
    <property type="match status" value="1"/>
</dbReference>
<reference evidence="7 8" key="1">
    <citation type="submission" date="2020-08" db="EMBL/GenBank/DDBJ databases">
        <title>Genomic Encyclopedia of Type Strains, Phase IV (KMG-IV): sequencing the most valuable type-strain genomes for metagenomic binning, comparative biology and taxonomic classification.</title>
        <authorList>
            <person name="Goeker M."/>
        </authorList>
    </citation>
    <scope>NUCLEOTIDE SEQUENCE [LARGE SCALE GENOMIC DNA]</scope>
    <source>
        <strain evidence="7 8">DSM 22336</strain>
    </source>
</reference>
<dbReference type="InterPro" id="IPR002692">
    <property type="entry name" value="S45"/>
</dbReference>
<feature type="binding site" evidence="5">
    <location>
        <position position="327"/>
    </location>
    <ligand>
        <name>Ca(2+)</name>
        <dbReference type="ChEBI" id="CHEBI:29108"/>
    </ligand>
</feature>
<comment type="caution">
    <text evidence="7">The sequence shown here is derived from an EMBL/GenBank/DDBJ whole genome shotgun (WGS) entry which is preliminary data.</text>
</comment>
<dbReference type="EMBL" id="JACIIU010000027">
    <property type="protein sequence ID" value="MBB6262377.1"/>
    <property type="molecule type" value="Genomic_DNA"/>
</dbReference>
<accession>A0A841M0U6</accession>
<evidence type="ECO:0000256" key="6">
    <source>
        <dbReference type="SAM" id="SignalP"/>
    </source>
</evidence>
<gene>
    <name evidence="7" type="ORF">FHS77_002951</name>
</gene>
<feature type="chain" id="PRO_5032736644" evidence="6">
    <location>
        <begin position="29"/>
        <end position="791"/>
    </location>
</feature>
<dbReference type="Gene3D" id="2.30.120.10">
    <property type="match status" value="1"/>
</dbReference>
<keyword evidence="8" id="KW-1185">Reference proteome</keyword>
<dbReference type="Gene3D" id="3.60.20.10">
    <property type="entry name" value="Glutamine Phosphoribosylpyrophosphate, subunit 1, domain 1"/>
    <property type="match status" value="1"/>
</dbReference>
<dbReference type="InterPro" id="IPR029055">
    <property type="entry name" value="Ntn_hydrolases_N"/>
</dbReference>
<evidence type="ECO:0000256" key="3">
    <source>
        <dbReference type="ARBA" id="ARBA00023145"/>
    </source>
</evidence>
<dbReference type="InterPro" id="IPR014395">
    <property type="entry name" value="Pen/GL7ACA/AHL_acylase"/>
</dbReference>
<evidence type="ECO:0000256" key="1">
    <source>
        <dbReference type="ARBA" id="ARBA00006586"/>
    </source>
</evidence>
<comment type="similarity">
    <text evidence="1">Belongs to the peptidase S45 family.</text>
</comment>
<feature type="signal peptide" evidence="6">
    <location>
        <begin position="1"/>
        <end position="28"/>
    </location>
</feature>
<feature type="binding site" evidence="5">
    <location>
        <position position="177"/>
    </location>
    <ligand>
        <name>Ca(2+)</name>
        <dbReference type="ChEBI" id="CHEBI:29108"/>
    </ligand>
</feature>
<dbReference type="Gene3D" id="1.10.1400.10">
    <property type="match status" value="1"/>
</dbReference>
<dbReference type="PANTHER" id="PTHR34218:SF4">
    <property type="entry name" value="ACYL-HOMOSERINE LACTONE ACYLASE QUIP"/>
    <property type="match status" value="1"/>
</dbReference>
<dbReference type="InterPro" id="IPR043147">
    <property type="entry name" value="Penicillin_amidase_A-knob"/>
</dbReference>
<comment type="cofactor">
    <cofactor evidence="5">
        <name>Ca(2+)</name>
        <dbReference type="ChEBI" id="CHEBI:29108"/>
    </cofactor>
    <text evidence="5">Binds 1 Ca(2+) ion per dimer.</text>
</comment>
<evidence type="ECO:0000313" key="7">
    <source>
        <dbReference type="EMBL" id="MBB6262377.1"/>
    </source>
</evidence>
<dbReference type="GO" id="GO:0008953">
    <property type="term" value="F:penicillin amidase activity"/>
    <property type="evidence" value="ECO:0007669"/>
    <property type="project" value="UniProtKB-EC"/>
</dbReference>
<dbReference type="Proteomes" id="UP000555393">
    <property type="component" value="Unassembled WGS sequence"/>
</dbReference>
<feature type="active site" description="Nucleophile" evidence="4">
    <location>
        <position position="255"/>
    </location>
</feature>
<dbReference type="Gene3D" id="1.10.287.150">
    <property type="match status" value="1"/>
</dbReference>
<keyword evidence="5" id="KW-0479">Metal-binding</keyword>
<proteinExistence type="inferred from homology"/>
<dbReference type="EC" id="3.5.1.11" evidence="7"/>
<dbReference type="GO" id="GO:0017000">
    <property type="term" value="P:antibiotic biosynthetic process"/>
    <property type="evidence" value="ECO:0007669"/>
    <property type="project" value="InterPro"/>
</dbReference>
<dbReference type="PANTHER" id="PTHR34218">
    <property type="entry name" value="PEPTIDASE S45 PENICILLIN AMIDASE"/>
    <property type="match status" value="1"/>
</dbReference>
<name>A0A841M0U6_9HYPH</name>